<organism evidence="5">
    <name type="scientific">Bradyrhizobium barranii subsp. barranii</name>
    <dbReference type="NCBI Taxonomy" id="2823807"/>
    <lineage>
        <taxon>Bacteria</taxon>
        <taxon>Pseudomonadati</taxon>
        <taxon>Pseudomonadota</taxon>
        <taxon>Alphaproteobacteria</taxon>
        <taxon>Hyphomicrobiales</taxon>
        <taxon>Nitrobacteraceae</taxon>
        <taxon>Bradyrhizobium</taxon>
        <taxon>Bradyrhizobium barranii</taxon>
    </lineage>
</organism>
<dbReference type="FunFam" id="3.90.400.10:FF:000002">
    <property type="entry name" value="Sucrose isomerase"/>
    <property type="match status" value="1"/>
</dbReference>
<evidence type="ECO:0000256" key="2">
    <source>
        <dbReference type="ARBA" id="ARBA00022801"/>
    </source>
</evidence>
<dbReference type="Gene3D" id="3.90.400.10">
    <property type="entry name" value="Oligo-1,6-glucosidase, Domain 2"/>
    <property type="match status" value="1"/>
</dbReference>
<evidence type="ECO:0000313" key="7">
    <source>
        <dbReference type="Proteomes" id="UP000664702"/>
    </source>
</evidence>
<reference evidence="5" key="1">
    <citation type="submission" date="2021-03" db="EMBL/GenBank/DDBJ databases">
        <title>Whole Genome Sequence of Bradyrhizobium sp. Strain 144S4.</title>
        <authorList>
            <person name="Bromfield E.S.P."/>
            <person name="Cloutier S."/>
        </authorList>
    </citation>
    <scope>NUCLEOTIDE SEQUENCE [LARGE SCALE GENOMIC DNA]</scope>
    <source>
        <strain evidence="5">144S4</strain>
    </source>
</reference>
<accession>A0A939S0Z3</accession>
<keyword evidence="2" id="KW-0378">Hydrolase</keyword>
<gene>
    <name evidence="5" type="ORF">J4G43_01980</name>
    <name evidence="6" type="ORF">J4G43_051605</name>
</gene>
<dbReference type="InterPro" id="IPR045857">
    <property type="entry name" value="O16G_dom_2"/>
</dbReference>
<dbReference type="SUPFAM" id="SSF51445">
    <property type="entry name" value="(Trans)glycosidases"/>
    <property type="match status" value="1"/>
</dbReference>
<name>A0A939S0Z3_9BRAD</name>
<dbReference type="Pfam" id="PF00128">
    <property type="entry name" value="Alpha-amylase"/>
    <property type="match status" value="1"/>
</dbReference>
<dbReference type="GO" id="GO:0009313">
    <property type="term" value="P:oligosaccharide catabolic process"/>
    <property type="evidence" value="ECO:0007669"/>
    <property type="project" value="TreeGrafter"/>
</dbReference>
<evidence type="ECO:0000259" key="4">
    <source>
        <dbReference type="SMART" id="SM00642"/>
    </source>
</evidence>
<dbReference type="InterPro" id="IPR017853">
    <property type="entry name" value="GH"/>
</dbReference>
<protein>
    <submittedName>
        <fullName evidence="5">DUF3459 domain-containing protein</fullName>
    </submittedName>
</protein>
<dbReference type="Gene3D" id="2.60.40.1180">
    <property type="entry name" value="Golgi alpha-mannosidase II"/>
    <property type="match status" value="1"/>
</dbReference>
<comment type="similarity">
    <text evidence="1">Belongs to the glycosyl hydrolase 13 family.</text>
</comment>
<evidence type="ECO:0000256" key="3">
    <source>
        <dbReference type="ARBA" id="ARBA00023295"/>
    </source>
</evidence>
<dbReference type="Gene3D" id="3.20.20.80">
    <property type="entry name" value="Glycosidases"/>
    <property type="match status" value="2"/>
</dbReference>
<dbReference type="EMBL" id="JAGEMI010000001">
    <property type="protein sequence ID" value="MBO1859781.1"/>
    <property type="molecule type" value="Genomic_DNA"/>
</dbReference>
<sequence>MAQGGDNWWRDGIFYQIYPRSFQDSDGDGVGDLAGILRRLPYVKSLGVDAIWLSPIFPSPMADFGYDISDYTGIDPLFGTMADFDALLAAAHDNGVKLILDLVPNHTSSQHPWFVESRSSRDNPKRDWYVWRDPAADGGVPNNWLSEFGGSAWQFDETTGQYYYHAFLAEQPDLNWRNPDVRAAIYDAMRFWLEKGVDGFRVDVIWHLIKDAEFRDNPPNPHYVEGRPPNERILTQYSTDQPEVHDVIAEMRRVTDAYRDRVLIGEIYLPLHRLMAYYGNDLTGAQMPFNFALLSTFWSARSIETIVEDYEKALPKGAWPNWVLGNHDRPRVASRVGPEQARVAAMLLLTLRGTPTLYYGDEIGMHQLAISPEDVRDPFEKNVPGIGVGRDGCRTPMQWDASPASGFSGVRPWLPLPEDHIHDNVVDLEADSRSILSLYKRLIALRKASPALVEGDYHPIAAQGDLLVYRREAEGTAIIVVLNLGPDPIAVTTSAIRFNSEILLSTFLDREGERLEGVLDLRGNEGVVVMPPHM</sequence>
<feature type="domain" description="Glycosyl hydrolase family 13 catalytic" evidence="4">
    <location>
        <begin position="16"/>
        <end position="394"/>
    </location>
</feature>
<keyword evidence="3" id="KW-0326">Glycosidase</keyword>
<dbReference type="EMBL" id="CP086136">
    <property type="protein sequence ID" value="UEM17820.1"/>
    <property type="molecule type" value="Genomic_DNA"/>
</dbReference>
<dbReference type="CDD" id="cd11331">
    <property type="entry name" value="AmyAc_OligoGlu_like"/>
    <property type="match status" value="1"/>
</dbReference>
<proteinExistence type="inferred from homology"/>
<dbReference type="SMART" id="SM00642">
    <property type="entry name" value="Aamy"/>
    <property type="match status" value="1"/>
</dbReference>
<evidence type="ECO:0000256" key="1">
    <source>
        <dbReference type="ARBA" id="ARBA00008061"/>
    </source>
</evidence>
<dbReference type="InterPro" id="IPR013780">
    <property type="entry name" value="Glyco_hydro_b"/>
</dbReference>
<dbReference type="InterPro" id="IPR006047">
    <property type="entry name" value="GH13_cat_dom"/>
</dbReference>
<dbReference type="SUPFAM" id="SSF51011">
    <property type="entry name" value="Glycosyl hydrolase domain"/>
    <property type="match status" value="1"/>
</dbReference>
<evidence type="ECO:0000313" key="6">
    <source>
        <dbReference type="EMBL" id="UEM17820.1"/>
    </source>
</evidence>
<dbReference type="Proteomes" id="UP000664702">
    <property type="component" value="Chromosome"/>
</dbReference>
<dbReference type="GO" id="GO:0004556">
    <property type="term" value="F:alpha-amylase activity"/>
    <property type="evidence" value="ECO:0007669"/>
    <property type="project" value="TreeGrafter"/>
</dbReference>
<dbReference type="KEGG" id="bban:J4G43_051605"/>
<dbReference type="PANTHER" id="PTHR10357:SF179">
    <property type="entry name" value="NEUTRAL AND BASIC AMINO ACID TRANSPORT PROTEIN RBAT"/>
    <property type="match status" value="1"/>
</dbReference>
<dbReference type="RefSeq" id="WP_208089213.1">
    <property type="nucleotide sequence ID" value="NZ_CP086136.1"/>
</dbReference>
<evidence type="ECO:0000313" key="5">
    <source>
        <dbReference type="EMBL" id="MBO1859781.1"/>
    </source>
</evidence>
<dbReference type="PANTHER" id="PTHR10357">
    <property type="entry name" value="ALPHA-AMYLASE FAMILY MEMBER"/>
    <property type="match status" value="1"/>
</dbReference>
<dbReference type="AlphaFoldDB" id="A0A939S0Z3"/>
<reference evidence="6 7" key="2">
    <citation type="journal article" date="2022" name="Int. J. Syst. Evol. Microbiol.">
        <title>Strains of Bradyrhizobium barranii sp. nov. associated with legumes native to Canada are symbionts of soybeans and belong to different subspecies (subsp. barranii subsp. nov. and subsp. apii subsp. nov.) and symbiovars (sv. glycinearum and sv. septentrionale).</title>
        <authorList>
            <person name="Bromfield E.S.P."/>
            <person name="Cloutier S."/>
            <person name="Wasai-Hara S."/>
            <person name="Minamisawa K."/>
        </authorList>
    </citation>
    <scope>NUCLEOTIDE SEQUENCE [LARGE SCALE GENOMIC DNA]</scope>
    <source>
        <strain evidence="6 7">144S4</strain>
    </source>
</reference>